<reference evidence="3 4" key="1">
    <citation type="submission" date="2018-11" db="EMBL/GenBank/DDBJ databases">
        <title>Genome sequence of strain 7197.</title>
        <authorList>
            <person name="Gao J."/>
            <person name="Sun J."/>
        </authorList>
    </citation>
    <scope>NUCLEOTIDE SEQUENCE [LARGE SCALE GENOMIC DNA]</scope>
    <source>
        <strain evidence="3 4">7197</strain>
    </source>
</reference>
<dbReference type="InterPro" id="IPR050282">
    <property type="entry name" value="Cycloisomerase_2"/>
</dbReference>
<comment type="similarity">
    <text evidence="1">Belongs to the cycloisomerase 2 family.</text>
</comment>
<dbReference type="RefSeq" id="WP_124694432.1">
    <property type="nucleotide sequence ID" value="NZ_JBHUFE010000016.1"/>
</dbReference>
<organism evidence="3 4">
    <name type="scientific">Paenibacillus rhizophilus</name>
    <dbReference type="NCBI Taxonomy" id="1850366"/>
    <lineage>
        <taxon>Bacteria</taxon>
        <taxon>Bacillati</taxon>
        <taxon>Bacillota</taxon>
        <taxon>Bacilli</taxon>
        <taxon>Bacillales</taxon>
        <taxon>Paenibacillaceae</taxon>
        <taxon>Paenibacillus</taxon>
    </lineage>
</organism>
<dbReference type="InterPro" id="IPR011048">
    <property type="entry name" value="Haem_d1_sf"/>
</dbReference>
<evidence type="ECO:0000256" key="2">
    <source>
        <dbReference type="SAM" id="MobiDB-lite"/>
    </source>
</evidence>
<name>A0A3N9PC18_9BACL</name>
<protein>
    <submittedName>
        <fullName evidence="3">Lactonase family protein</fullName>
    </submittedName>
</protein>
<evidence type="ECO:0000256" key="1">
    <source>
        <dbReference type="ARBA" id="ARBA00005564"/>
    </source>
</evidence>
<dbReference type="PANTHER" id="PTHR30344:SF1">
    <property type="entry name" value="6-PHOSPHOGLUCONOLACTONASE"/>
    <property type="match status" value="1"/>
</dbReference>
<accession>A0A3N9PC18</accession>
<feature type="region of interest" description="Disordered" evidence="2">
    <location>
        <begin position="147"/>
        <end position="168"/>
    </location>
</feature>
<dbReference type="FunFam" id="2.130.10.10:FF:000306">
    <property type="entry name" value="3-carboxymuconate cyclase"/>
    <property type="match status" value="1"/>
</dbReference>
<sequence>MNQTSTLLVYVGSYSGADANGIHVFRFEPERGGALTLLGGVKGIANPTFVNVDAQGHRLYSIGDKTNAEGVKEGEVVAYSIEPEAGTLTEISRTDTMPAEGATAMSTCHISRDSDSRFVVVSSYHGGKIGLVSLDSEGKTVRLTDSAAHTGHGAHPDRQDRPHPHSASFSPDERFLFVCDLGIDVIRSYRINGEKETLELHGDTPLHPGAGPRHFTFHPDGRSAYVINEVDSTITSFTYEAEAGVLETVVTVPTLPEDYAGENTCAEIAVSPDGRYLYGSNRGHDSIVIYAVDPATAELTFVEHVSTRGGHPRHFALTPDGDYLIVANRDSNNLVVFARDGASGQLTFTGSEAQVAKPVCVKPVFL</sequence>
<gene>
    <name evidence="3" type="ORF">EH198_05200</name>
</gene>
<dbReference type="AlphaFoldDB" id="A0A3N9PC18"/>
<dbReference type="Proteomes" id="UP000282529">
    <property type="component" value="Unassembled WGS sequence"/>
</dbReference>
<proteinExistence type="inferred from homology"/>
<feature type="compositionally biased region" description="Basic and acidic residues" evidence="2">
    <location>
        <begin position="154"/>
        <end position="163"/>
    </location>
</feature>
<keyword evidence="4" id="KW-1185">Reference proteome</keyword>
<comment type="caution">
    <text evidence="3">The sequence shown here is derived from an EMBL/GenBank/DDBJ whole genome shotgun (WGS) entry which is preliminary data.</text>
</comment>
<dbReference type="InterPro" id="IPR019405">
    <property type="entry name" value="Lactonase_7-beta_prop"/>
</dbReference>
<dbReference type="EMBL" id="RQPI01000001">
    <property type="protein sequence ID" value="RQW13791.1"/>
    <property type="molecule type" value="Genomic_DNA"/>
</dbReference>
<dbReference type="PANTHER" id="PTHR30344">
    <property type="entry name" value="6-PHOSPHOGLUCONOLACTONASE-RELATED"/>
    <property type="match status" value="1"/>
</dbReference>
<dbReference type="GO" id="GO:0017057">
    <property type="term" value="F:6-phosphogluconolactonase activity"/>
    <property type="evidence" value="ECO:0007669"/>
    <property type="project" value="TreeGrafter"/>
</dbReference>
<dbReference type="SUPFAM" id="SSF51004">
    <property type="entry name" value="C-terminal (heme d1) domain of cytochrome cd1-nitrite reductase"/>
    <property type="match status" value="1"/>
</dbReference>
<dbReference type="InterPro" id="IPR015943">
    <property type="entry name" value="WD40/YVTN_repeat-like_dom_sf"/>
</dbReference>
<dbReference type="Pfam" id="PF10282">
    <property type="entry name" value="Lactonase"/>
    <property type="match status" value="1"/>
</dbReference>
<evidence type="ECO:0000313" key="4">
    <source>
        <dbReference type="Proteomes" id="UP000282529"/>
    </source>
</evidence>
<dbReference type="Gene3D" id="2.130.10.10">
    <property type="entry name" value="YVTN repeat-like/Quinoprotein amine dehydrogenase"/>
    <property type="match status" value="1"/>
</dbReference>
<evidence type="ECO:0000313" key="3">
    <source>
        <dbReference type="EMBL" id="RQW13791.1"/>
    </source>
</evidence>
<dbReference type="GO" id="GO:0005829">
    <property type="term" value="C:cytosol"/>
    <property type="evidence" value="ECO:0007669"/>
    <property type="project" value="TreeGrafter"/>
</dbReference>
<dbReference type="OrthoDB" id="9790815at2"/>